<proteinExistence type="predicted"/>
<evidence type="ECO:0000313" key="2">
    <source>
        <dbReference type="EMBL" id="CAB1458871.1"/>
    </source>
</evidence>
<dbReference type="AlphaFoldDB" id="A0A9N7VV53"/>
<comment type="caution">
    <text evidence="2">The sequence shown here is derived from an EMBL/GenBank/DDBJ whole genome shotgun (WGS) entry which is preliminary data.</text>
</comment>
<sequence length="112" mass="11672">MALAERANATRQTFKWLHKQGTPGTPLNVDSPVWKDAAAAPAQAPTAPTSPTAGLRWGAGALAARLNGGFQDTSFLSTTTASIAISSSVIPLCRHTYYTACSCEALYGSTQT</sequence>
<gene>
    <name evidence="2" type="ORF">PLEPLA_LOCUS46705</name>
</gene>
<evidence type="ECO:0000313" key="3">
    <source>
        <dbReference type="Proteomes" id="UP001153269"/>
    </source>
</evidence>
<evidence type="ECO:0000256" key="1">
    <source>
        <dbReference type="SAM" id="MobiDB-lite"/>
    </source>
</evidence>
<accession>A0A9N7VV53</accession>
<dbReference type="Proteomes" id="UP001153269">
    <property type="component" value="Unassembled WGS sequence"/>
</dbReference>
<dbReference type="EMBL" id="CADEAL010004403">
    <property type="protein sequence ID" value="CAB1458871.1"/>
    <property type="molecule type" value="Genomic_DNA"/>
</dbReference>
<protein>
    <submittedName>
        <fullName evidence="2">Uncharacterized protein</fullName>
    </submittedName>
</protein>
<keyword evidence="3" id="KW-1185">Reference proteome</keyword>
<feature type="region of interest" description="Disordered" evidence="1">
    <location>
        <begin position="1"/>
        <end position="29"/>
    </location>
</feature>
<name>A0A9N7VV53_PLEPL</name>
<reference evidence="2" key="1">
    <citation type="submission" date="2020-03" db="EMBL/GenBank/DDBJ databases">
        <authorList>
            <person name="Weist P."/>
        </authorList>
    </citation>
    <scope>NUCLEOTIDE SEQUENCE</scope>
</reference>
<organism evidence="2 3">
    <name type="scientific">Pleuronectes platessa</name>
    <name type="common">European plaice</name>
    <dbReference type="NCBI Taxonomy" id="8262"/>
    <lineage>
        <taxon>Eukaryota</taxon>
        <taxon>Metazoa</taxon>
        <taxon>Chordata</taxon>
        <taxon>Craniata</taxon>
        <taxon>Vertebrata</taxon>
        <taxon>Euteleostomi</taxon>
        <taxon>Actinopterygii</taxon>
        <taxon>Neopterygii</taxon>
        <taxon>Teleostei</taxon>
        <taxon>Neoteleostei</taxon>
        <taxon>Acanthomorphata</taxon>
        <taxon>Carangaria</taxon>
        <taxon>Pleuronectiformes</taxon>
        <taxon>Pleuronectoidei</taxon>
        <taxon>Pleuronectidae</taxon>
        <taxon>Pleuronectes</taxon>
    </lineage>
</organism>